<organism evidence="2 3">
    <name type="scientific">Thermonema lapsum</name>
    <dbReference type="NCBI Taxonomy" id="28195"/>
    <lineage>
        <taxon>Bacteria</taxon>
        <taxon>Pseudomonadati</taxon>
        <taxon>Bacteroidota</taxon>
        <taxon>Cytophagia</taxon>
        <taxon>Cytophagales</taxon>
        <taxon>Thermonemataceae</taxon>
        <taxon>Thermonema</taxon>
    </lineage>
</organism>
<dbReference type="AlphaFoldDB" id="A0A846MNU6"/>
<evidence type="ECO:0000313" key="3">
    <source>
        <dbReference type="Proteomes" id="UP000537126"/>
    </source>
</evidence>
<keyword evidence="3" id="KW-1185">Reference proteome</keyword>
<keyword evidence="1" id="KW-0472">Membrane</keyword>
<keyword evidence="1" id="KW-0812">Transmembrane</keyword>
<evidence type="ECO:0000256" key="1">
    <source>
        <dbReference type="SAM" id="Phobius"/>
    </source>
</evidence>
<proteinExistence type="predicted"/>
<name>A0A846MNU6_9BACT</name>
<evidence type="ECO:0008006" key="4">
    <source>
        <dbReference type="Google" id="ProtNLM"/>
    </source>
</evidence>
<sequence length="147" mass="16917">MRIVAIIFGIIALVGAYLLFGNYSVGTRSGILVKISHKGYVFKTYEGELNLGGYNADGSISNYVAGIWRFSVTPHDQQLVEALHALQGYPVKLYYREKYFRLPWRGDTKYIVYQVEKVGEKPRVERIFMKKEEREALEKQRQAAFGQ</sequence>
<dbReference type="Proteomes" id="UP000537126">
    <property type="component" value="Unassembled WGS sequence"/>
</dbReference>
<protein>
    <recommendedName>
        <fullName evidence="4">6-phosphogluconate dehydrogenase</fullName>
    </recommendedName>
</protein>
<gene>
    <name evidence="2" type="ORF">FHS56_000568</name>
</gene>
<comment type="caution">
    <text evidence="2">The sequence shown here is derived from an EMBL/GenBank/DDBJ whole genome shotgun (WGS) entry which is preliminary data.</text>
</comment>
<evidence type="ECO:0000313" key="2">
    <source>
        <dbReference type="EMBL" id="NIK73082.1"/>
    </source>
</evidence>
<dbReference type="EMBL" id="JAASRN010000001">
    <property type="protein sequence ID" value="NIK73082.1"/>
    <property type="molecule type" value="Genomic_DNA"/>
</dbReference>
<keyword evidence="1" id="KW-1133">Transmembrane helix</keyword>
<dbReference type="RefSeq" id="WP_166918358.1">
    <property type="nucleotide sequence ID" value="NZ_JAASRN010000001.1"/>
</dbReference>
<feature type="transmembrane region" description="Helical" evidence="1">
    <location>
        <begin position="6"/>
        <end position="25"/>
    </location>
</feature>
<reference evidence="2 3" key="1">
    <citation type="submission" date="2020-03" db="EMBL/GenBank/DDBJ databases">
        <title>Genomic Encyclopedia of Type Strains, Phase IV (KMG-IV): sequencing the most valuable type-strain genomes for metagenomic binning, comparative biology and taxonomic classification.</title>
        <authorList>
            <person name="Goeker M."/>
        </authorList>
    </citation>
    <scope>NUCLEOTIDE SEQUENCE [LARGE SCALE GENOMIC DNA]</scope>
    <source>
        <strain evidence="2 3">DSM 5718</strain>
    </source>
</reference>
<accession>A0A846MNU6</accession>